<evidence type="ECO:0000256" key="3">
    <source>
        <dbReference type="ARBA" id="ARBA00022692"/>
    </source>
</evidence>
<evidence type="ECO:0000256" key="1">
    <source>
        <dbReference type="ARBA" id="ARBA00004606"/>
    </source>
</evidence>
<evidence type="ECO:0000256" key="4">
    <source>
        <dbReference type="ARBA" id="ARBA00022968"/>
    </source>
</evidence>
<dbReference type="PANTHER" id="PTHR23033:SF50">
    <property type="entry name" value="HEXOSYLTRANSFERASE"/>
    <property type="match status" value="1"/>
</dbReference>
<keyword evidence="4" id="KW-0735">Signal-anchor</keyword>
<proteinExistence type="inferred from homology"/>
<comment type="similarity">
    <text evidence="2">Belongs to the glycosyltransferase 31 family. Beta3-Gal-T subfamily.</text>
</comment>
<name>A0AAD5H6I6_9CHLO</name>
<sequence length="384" mass="41435">MAAAPPLPLSVRQRCAAATATGTRRHPLVKAMRIWRRGIPTLVLTDASGAELAAEADEGQQWGELWQHYPDFRRSPTGKPADPRAAAAVALALEALSGSGRAANGSAADVAGGPGFDWLIYGDDDVAFMWPGLLSMLEGLDPQQPYFLTDDLWSWWPRGIDPKKQWQTAPRADQPRCLPCSFNDAGLDLAATHAFKTCNCTVAAMADAFGQLLAPSADWLDFPAHPPYMSMDGGGGAVISIGLLRRLNATQYGRCIRGETGRTEVYGSDGLVTECVWQQGFGITDPGYELHHRGSFLFNAGGPQTSWKTLAAEAESALQGSGGRGVSTQQQERLLHMVSKHTDGGAMHNHREEAAHVARFLASMAQHAQRFSPPLEQLAKRLKP</sequence>
<gene>
    <name evidence="7" type="ORF">COHA_000254</name>
</gene>
<evidence type="ECO:0000256" key="6">
    <source>
        <dbReference type="ARBA" id="ARBA00023136"/>
    </source>
</evidence>
<dbReference type="GO" id="GO:0016020">
    <property type="term" value="C:membrane"/>
    <property type="evidence" value="ECO:0007669"/>
    <property type="project" value="UniProtKB-SubCell"/>
</dbReference>
<keyword evidence="5" id="KW-1133">Transmembrane helix</keyword>
<dbReference type="PANTHER" id="PTHR23033">
    <property type="entry name" value="BETA1,3-GALACTOSYLTRANSFERASE"/>
    <property type="match status" value="1"/>
</dbReference>
<dbReference type="AlphaFoldDB" id="A0AAD5H6I6"/>
<evidence type="ECO:0000256" key="2">
    <source>
        <dbReference type="ARBA" id="ARBA00006462"/>
    </source>
</evidence>
<accession>A0AAD5H6I6</accession>
<protein>
    <submittedName>
        <fullName evidence="7">Uncharacterized protein</fullName>
    </submittedName>
</protein>
<evidence type="ECO:0000313" key="8">
    <source>
        <dbReference type="Proteomes" id="UP001205105"/>
    </source>
</evidence>
<keyword evidence="6" id="KW-0472">Membrane</keyword>
<comment type="caution">
    <text evidence="7">The sequence shown here is derived from an EMBL/GenBank/DDBJ whole genome shotgun (WGS) entry which is preliminary data.</text>
</comment>
<evidence type="ECO:0000256" key="5">
    <source>
        <dbReference type="ARBA" id="ARBA00022989"/>
    </source>
</evidence>
<dbReference type="Proteomes" id="UP001205105">
    <property type="component" value="Unassembled WGS sequence"/>
</dbReference>
<dbReference type="InterPro" id="IPR026050">
    <property type="entry name" value="C1GALT1/C1GALT1_chp1"/>
</dbReference>
<keyword evidence="3" id="KW-0812">Transmembrane</keyword>
<comment type="subcellular location">
    <subcellularLocation>
        <location evidence="1">Membrane</location>
        <topology evidence="1">Single-pass type II membrane protein</topology>
    </subcellularLocation>
</comment>
<evidence type="ECO:0000313" key="7">
    <source>
        <dbReference type="EMBL" id="KAI7846184.1"/>
    </source>
</evidence>
<keyword evidence="8" id="KW-1185">Reference proteome</keyword>
<organism evidence="7 8">
    <name type="scientific">Chlorella ohadii</name>
    <dbReference type="NCBI Taxonomy" id="2649997"/>
    <lineage>
        <taxon>Eukaryota</taxon>
        <taxon>Viridiplantae</taxon>
        <taxon>Chlorophyta</taxon>
        <taxon>core chlorophytes</taxon>
        <taxon>Trebouxiophyceae</taxon>
        <taxon>Chlorellales</taxon>
        <taxon>Chlorellaceae</taxon>
        <taxon>Chlorella clade</taxon>
        <taxon>Chlorella</taxon>
    </lineage>
</organism>
<reference evidence="7" key="1">
    <citation type="submission" date="2020-11" db="EMBL/GenBank/DDBJ databases">
        <title>Chlorella ohadii genome sequencing and assembly.</title>
        <authorList>
            <person name="Murik O."/>
            <person name="Treves H."/>
            <person name="Kedem I."/>
            <person name="Shotland Y."/>
            <person name="Kaplan A."/>
        </authorList>
    </citation>
    <scope>NUCLEOTIDE SEQUENCE</scope>
    <source>
        <strain evidence="7">1</strain>
    </source>
</reference>
<dbReference type="Gene3D" id="3.90.550.50">
    <property type="match status" value="1"/>
</dbReference>
<dbReference type="EMBL" id="JADXDR010000007">
    <property type="protein sequence ID" value="KAI7846184.1"/>
    <property type="molecule type" value="Genomic_DNA"/>
</dbReference>